<name>A0AA35SF54_GEOBA</name>
<evidence type="ECO:0000313" key="6">
    <source>
        <dbReference type="Proteomes" id="UP001174909"/>
    </source>
</evidence>
<evidence type="ECO:0000256" key="2">
    <source>
        <dbReference type="ARBA" id="ARBA00023235"/>
    </source>
</evidence>
<dbReference type="EMBL" id="CASHTH010002314">
    <property type="protein sequence ID" value="CAI8028023.1"/>
    <property type="molecule type" value="Genomic_DNA"/>
</dbReference>
<evidence type="ECO:0000313" key="5">
    <source>
        <dbReference type="EMBL" id="CAI8028023.1"/>
    </source>
</evidence>
<protein>
    <recommendedName>
        <fullName evidence="3">Peptidyl-prolyl cis-trans isomerase</fullName>
        <shortName evidence="3">PPIase</shortName>
        <ecNumber evidence="3">5.2.1.8</ecNumber>
    </recommendedName>
</protein>
<keyword evidence="1 3" id="KW-0697">Rotamase</keyword>
<keyword evidence="2 3" id="KW-0413">Isomerase</keyword>
<evidence type="ECO:0000256" key="3">
    <source>
        <dbReference type="RuleBase" id="RU363019"/>
    </source>
</evidence>
<dbReference type="PANTHER" id="PTHR45625">
    <property type="entry name" value="PEPTIDYL-PROLYL CIS-TRANS ISOMERASE-RELATED"/>
    <property type="match status" value="1"/>
</dbReference>
<dbReference type="Pfam" id="PF00160">
    <property type="entry name" value="Pro_isomerase"/>
    <property type="match status" value="1"/>
</dbReference>
<dbReference type="SUPFAM" id="SSF50891">
    <property type="entry name" value="Cyclophilin-like"/>
    <property type="match status" value="1"/>
</dbReference>
<dbReference type="PROSITE" id="PS50072">
    <property type="entry name" value="CSA_PPIASE_2"/>
    <property type="match status" value="1"/>
</dbReference>
<dbReference type="GO" id="GO:0003755">
    <property type="term" value="F:peptidyl-prolyl cis-trans isomerase activity"/>
    <property type="evidence" value="ECO:0007669"/>
    <property type="project" value="UniProtKB-UniRule"/>
</dbReference>
<dbReference type="PRINTS" id="PR00153">
    <property type="entry name" value="CSAPPISMRASE"/>
</dbReference>
<keyword evidence="3" id="KW-0732">Signal</keyword>
<comment type="caution">
    <text evidence="5">The sequence shown here is derived from an EMBL/GenBank/DDBJ whole genome shotgun (WGS) entry which is preliminary data.</text>
</comment>
<organism evidence="5 6">
    <name type="scientific">Geodia barretti</name>
    <name type="common">Barrett's horny sponge</name>
    <dbReference type="NCBI Taxonomy" id="519541"/>
    <lineage>
        <taxon>Eukaryota</taxon>
        <taxon>Metazoa</taxon>
        <taxon>Porifera</taxon>
        <taxon>Demospongiae</taxon>
        <taxon>Heteroscleromorpha</taxon>
        <taxon>Tetractinellida</taxon>
        <taxon>Astrophorina</taxon>
        <taxon>Geodiidae</taxon>
        <taxon>Geodia</taxon>
    </lineage>
</organism>
<keyword evidence="6" id="KW-1185">Reference proteome</keyword>
<reference evidence="5" key="1">
    <citation type="submission" date="2023-03" db="EMBL/GenBank/DDBJ databases">
        <authorList>
            <person name="Steffen K."/>
            <person name="Cardenas P."/>
        </authorList>
    </citation>
    <scope>NUCLEOTIDE SEQUENCE</scope>
</reference>
<dbReference type="EC" id="5.2.1.8" evidence="3"/>
<feature type="signal peptide" evidence="3">
    <location>
        <begin position="1"/>
        <end position="16"/>
    </location>
</feature>
<evidence type="ECO:0000256" key="1">
    <source>
        <dbReference type="ARBA" id="ARBA00023110"/>
    </source>
</evidence>
<dbReference type="Gene3D" id="2.40.100.10">
    <property type="entry name" value="Cyclophilin-like"/>
    <property type="match status" value="1"/>
</dbReference>
<accession>A0AA35SF54</accession>
<dbReference type="InterPro" id="IPR044666">
    <property type="entry name" value="Cyclophilin_A-like"/>
</dbReference>
<evidence type="ECO:0000259" key="4">
    <source>
        <dbReference type="PROSITE" id="PS50072"/>
    </source>
</evidence>
<dbReference type="AlphaFoldDB" id="A0AA35SF54"/>
<dbReference type="PROSITE" id="PS51257">
    <property type="entry name" value="PROKAR_LIPOPROTEIN"/>
    <property type="match status" value="1"/>
</dbReference>
<comment type="catalytic activity">
    <reaction evidence="3">
        <text>[protein]-peptidylproline (omega=180) = [protein]-peptidylproline (omega=0)</text>
        <dbReference type="Rhea" id="RHEA:16237"/>
        <dbReference type="Rhea" id="RHEA-COMP:10747"/>
        <dbReference type="Rhea" id="RHEA-COMP:10748"/>
        <dbReference type="ChEBI" id="CHEBI:83833"/>
        <dbReference type="ChEBI" id="CHEBI:83834"/>
        <dbReference type="EC" id="5.2.1.8"/>
    </reaction>
</comment>
<comment type="similarity">
    <text evidence="3">Belongs to the cyclophilin-type PPIase family.</text>
</comment>
<feature type="chain" id="PRO_5041485932" description="Peptidyl-prolyl cis-trans isomerase" evidence="3">
    <location>
        <begin position="17"/>
        <end position="181"/>
    </location>
</feature>
<proteinExistence type="inferred from homology"/>
<dbReference type="PANTHER" id="PTHR45625:SF4">
    <property type="entry name" value="PEPTIDYLPROLYL ISOMERASE DOMAIN AND WD REPEAT-CONTAINING PROTEIN 1"/>
    <property type="match status" value="1"/>
</dbReference>
<gene>
    <name evidence="5" type="ORF">GBAR_LOCUS15975</name>
</gene>
<feature type="domain" description="PPIase cyclophilin-type" evidence="4">
    <location>
        <begin position="20"/>
        <end position="181"/>
    </location>
</feature>
<sequence length="181" mass="19827">MRFSLLGVFCAAIVSCNNDQLPYVTIETEKGNIIIELYPDAAPTTVENFARLIESGYYDGVIFHRHVPVFVIQGGDPQGTGSGGPGWTIPGEFQDPELRDKMPVHEKGVVAMARTQNPDSAGSQFYICISSDPTPYAHLNGSYTTFGEVIEGMDVVDALRERDAMNKVTIEITQSHRSISN</sequence>
<comment type="function">
    <text evidence="3">PPIases accelerate the folding of proteins. It catalyzes the cis-trans isomerization of proline imidic peptide bonds in oligopeptides.</text>
</comment>
<dbReference type="InterPro" id="IPR029000">
    <property type="entry name" value="Cyclophilin-like_dom_sf"/>
</dbReference>
<dbReference type="Proteomes" id="UP001174909">
    <property type="component" value="Unassembled WGS sequence"/>
</dbReference>
<dbReference type="InterPro" id="IPR002130">
    <property type="entry name" value="Cyclophilin-type_PPIase_dom"/>
</dbReference>
<dbReference type="CDD" id="cd00317">
    <property type="entry name" value="cyclophilin"/>
    <property type="match status" value="1"/>
</dbReference>